<dbReference type="SUPFAM" id="SSF48208">
    <property type="entry name" value="Six-hairpin glycosidases"/>
    <property type="match status" value="1"/>
</dbReference>
<evidence type="ECO:0000256" key="5">
    <source>
        <dbReference type="ARBA" id="ARBA00023277"/>
    </source>
</evidence>
<proteinExistence type="inferred from homology"/>
<evidence type="ECO:0000256" key="2">
    <source>
        <dbReference type="ARBA" id="ARBA00007072"/>
    </source>
</evidence>
<comment type="similarity">
    <text evidence="2">Belongs to the glycosyl hydrolase 9 (cellulase E) family.</text>
</comment>
<keyword evidence="9" id="KW-1185">Reference proteome</keyword>
<dbReference type="Proteomes" id="UP000657918">
    <property type="component" value="Chromosome 16"/>
</dbReference>
<evidence type="ECO:0000256" key="1">
    <source>
        <dbReference type="ARBA" id="ARBA00000966"/>
    </source>
</evidence>
<name>A0A835JBD7_9ROSI</name>
<keyword evidence="6" id="KW-0624">Polysaccharide degradation</keyword>
<keyword evidence="5" id="KW-0119">Carbohydrate metabolism</keyword>
<evidence type="ECO:0000256" key="3">
    <source>
        <dbReference type="ARBA" id="ARBA00012601"/>
    </source>
</evidence>
<reference evidence="8 9" key="1">
    <citation type="submission" date="2020-10" db="EMBL/GenBank/DDBJ databases">
        <title>Plant Genome Project.</title>
        <authorList>
            <person name="Zhang R.-G."/>
        </authorList>
    </citation>
    <scope>NUCLEOTIDE SEQUENCE [LARGE SCALE GENOMIC DNA]</scope>
    <source>
        <strain evidence="8">FAFU-HL-1</strain>
        <tissue evidence="8">Leaf</tissue>
    </source>
</reference>
<evidence type="ECO:0000313" key="8">
    <source>
        <dbReference type="EMBL" id="KAF9666376.1"/>
    </source>
</evidence>
<evidence type="ECO:0000313" key="9">
    <source>
        <dbReference type="Proteomes" id="UP000657918"/>
    </source>
</evidence>
<dbReference type="EC" id="3.2.1.4" evidence="3"/>
<evidence type="ECO:0000259" key="7">
    <source>
        <dbReference type="Pfam" id="PF00759"/>
    </source>
</evidence>
<dbReference type="InterPro" id="IPR008928">
    <property type="entry name" value="6-hairpin_glycosidase_sf"/>
</dbReference>
<dbReference type="OrthoDB" id="10257085at2759"/>
<dbReference type="InterPro" id="IPR001701">
    <property type="entry name" value="Glyco_hydro_9"/>
</dbReference>
<protein>
    <recommendedName>
        <fullName evidence="3">cellulase</fullName>
        <ecNumber evidence="3">3.2.1.4</ecNumber>
    </recommendedName>
</protein>
<dbReference type="Pfam" id="PF00759">
    <property type="entry name" value="Glyco_hydro_9"/>
    <property type="match status" value="1"/>
</dbReference>
<comment type="caution">
    <text evidence="8">The sequence shown here is derived from an EMBL/GenBank/DDBJ whole genome shotgun (WGS) entry which is preliminary data.</text>
</comment>
<keyword evidence="4" id="KW-0136">Cellulose degradation</keyword>
<evidence type="ECO:0000256" key="6">
    <source>
        <dbReference type="ARBA" id="ARBA00023326"/>
    </source>
</evidence>
<dbReference type="EMBL" id="JADGMS010000016">
    <property type="protein sequence ID" value="KAF9666376.1"/>
    <property type="molecule type" value="Genomic_DNA"/>
</dbReference>
<evidence type="ECO:0000256" key="4">
    <source>
        <dbReference type="ARBA" id="ARBA00023001"/>
    </source>
</evidence>
<organism evidence="8 9">
    <name type="scientific">Salix dunnii</name>
    <dbReference type="NCBI Taxonomy" id="1413687"/>
    <lineage>
        <taxon>Eukaryota</taxon>
        <taxon>Viridiplantae</taxon>
        <taxon>Streptophyta</taxon>
        <taxon>Embryophyta</taxon>
        <taxon>Tracheophyta</taxon>
        <taxon>Spermatophyta</taxon>
        <taxon>Magnoliopsida</taxon>
        <taxon>eudicotyledons</taxon>
        <taxon>Gunneridae</taxon>
        <taxon>Pentapetalae</taxon>
        <taxon>rosids</taxon>
        <taxon>fabids</taxon>
        <taxon>Malpighiales</taxon>
        <taxon>Salicaceae</taxon>
        <taxon>Saliceae</taxon>
        <taxon>Salix</taxon>
    </lineage>
</organism>
<sequence length="91" mass="10459">MFGDMKFLFKASCLVGWRCSEKEIQRKIYNQVLKVVLWAAAWLHRATNDEIYVDSLGASTNTGGIRTAFSWDDKFLGAQLLVCRNLLICRR</sequence>
<dbReference type="GO" id="GO:0008810">
    <property type="term" value="F:cellulase activity"/>
    <property type="evidence" value="ECO:0007669"/>
    <property type="project" value="UniProtKB-EC"/>
</dbReference>
<dbReference type="Gene3D" id="1.50.10.10">
    <property type="match status" value="1"/>
</dbReference>
<dbReference type="InterPro" id="IPR012341">
    <property type="entry name" value="6hp_glycosidase-like_sf"/>
</dbReference>
<accession>A0A835JBD7</accession>
<feature type="domain" description="Glycoside hydrolase family 9" evidence="7">
    <location>
        <begin position="24"/>
        <end position="84"/>
    </location>
</feature>
<comment type="catalytic activity">
    <reaction evidence="1">
        <text>Endohydrolysis of (1-&gt;4)-beta-D-glucosidic linkages in cellulose, lichenin and cereal beta-D-glucans.</text>
        <dbReference type="EC" id="3.2.1.4"/>
    </reaction>
</comment>
<dbReference type="GO" id="GO:0030245">
    <property type="term" value="P:cellulose catabolic process"/>
    <property type="evidence" value="ECO:0007669"/>
    <property type="project" value="UniProtKB-KW"/>
</dbReference>
<dbReference type="AlphaFoldDB" id="A0A835JBD7"/>
<gene>
    <name evidence="8" type="ORF">SADUNF_Sadunf16G0223100</name>
</gene>